<dbReference type="InterPro" id="IPR011014">
    <property type="entry name" value="MscS_channel_TM-2"/>
</dbReference>
<dbReference type="InterPro" id="IPR006685">
    <property type="entry name" value="MscS_channel_2nd"/>
</dbReference>
<evidence type="ECO:0000313" key="12">
    <source>
        <dbReference type="Proteomes" id="UP001363010"/>
    </source>
</evidence>
<comment type="subcellular location">
    <subcellularLocation>
        <location evidence="1">Cell membrane</location>
        <topology evidence="1">Multi-pass membrane protein</topology>
    </subcellularLocation>
</comment>
<feature type="transmembrane region" description="Helical" evidence="7">
    <location>
        <begin position="291"/>
        <end position="309"/>
    </location>
</feature>
<dbReference type="Proteomes" id="UP001363010">
    <property type="component" value="Unassembled WGS sequence"/>
</dbReference>
<evidence type="ECO:0000256" key="5">
    <source>
        <dbReference type="ARBA" id="ARBA00022989"/>
    </source>
</evidence>
<feature type="signal peptide" evidence="8">
    <location>
        <begin position="1"/>
        <end position="23"/>
    </location>
</feature>
<dbReference type="InterPro" id="IPR022249">
    <property type="entry name" value="DUF3772"/>
</dbReference>
<keyword evidence="12" id="KW-1185">Reference proteome</keyword>
<feature type="domain" description="DUF3772" evidence="10">
    <location>
        <begin position="133"/>
        <end position="193"/>
    </location>
</feature>
<keyword evidence="6 7" id="KW-0472">Membrane</keyword>
<dbReference type="Gene3D" id="1.10.287.1260">
    <property type="match status" value="1"/>
</dbReference>
<evidence type="ECO:0000256" key="1">
    <source>
        <dbReference type="ARBA" id="ARBA00004651"/>
    </source>
</evidence>
<dbReference type="Pfam" id="PF00924">
    <property type="entry name" value="MS_channel_2nd"/>
    <property type="match status" value="1"/>
</dbReference>
<dbReference type="Gene3D" id="2.30.30.60">
    <property type="match status" value="1"/>
</dbReference>
<dbReference type="RefSeq" id="WP_340361803.1">
    <property type="nucleotide sequence ID" value="NZ_JBBKZV010000001.1"/>
</dbReference>
<feature type="domain" description="Mechanosensitive ion channel MscS" evidence="9">
    <location>
        <begin position="640"/>
        <end position="705"/>
    </location>
</feature>
<organism evidence="11 12">
    <name type="scientific">Variovorax humicola</name>
    <dbReference type="NCBI Taxonomy" id="1769758"/>
    <lineage>
        <taxon>Bacteria</taxon>
        <taxon>Pseudomonadati</taxon>
        <taxon>Pseudomonadota</taxon>
        <taxon>Betaproteobacteria</taxon>
        <taxon>Burkholderiales</taxon>
        <taxon>Comamonadaceae</taxon>
        <taxon>Variovorax</taxon>
    </lineage>
</organism>
<feature type="transmembrane region" description="Helical" evidence="7">
    <location>
        <begin position="250"/>
        <end position="271"/>
    </location>
</feature>
<proteinExistence type="inferred from homology"/>
<feature type="transmembrane region" description="Helical" evidence="7">
    <location>
        <begin position="329"/>
        <end position="347"/>
    </location>
</feature>
<dbReference type="PANTHER" id="PTHR30347:SF9">
    <property type="entry name" value="MINICONDUCTANCE MECHANOSENSITIVE CHANNEL MSCM"/>
    <property type="match status" value="1"/>
</dbReference>
<feature type="transmembrane region" description="Helical" evidence="7">
    <location>
        <begin position="455"/>
        <end position="478"/>
    </location>
</feature>
<dbReference type="InterPro" id="IPR011066">
    <property type="entry name" value="MscS_channel_C_sf"/>
</dbReference>
<dbReference type="SUPFAM" id="SSF50182">
    <property type="entry name" value="Sm-like ribonucleoproteins"/>
    <property type="match status" value="1"/>
</dbReference>
<feature type="transmembrane region" description="Helical" evidence="7">
    <location>
        <begin position="595"/>
        <end position="617"/>
    </location>
</feature>
<evidence type="ECO:0000256" key="3">
    <source>
        <dbReference type="ARBA" id="ARBA00022475"/>
    </source>
</evidence>
<gene>
    <name evidence="11" type="ORF">WKW80_01780</name>
</gene>
<evidence type="ECO:0000256" key="4">
    <source>
        <dbReference type="ARBA" id="ARBA00022692"/>
    </source>
</evidence>
<feature type="transmembrane region" description="Helical" evidence="7">
    <location>
        <begin position="551"/>
        <end position="574"/>
    </location>
</feature>
<feature type="transmembrane region" description="Helical" evidence="7">
    <location>
        <begin position="623"/>
        <end position="651"/>
    </location>
</feature>
<sequence>MNPISCCRTALLLAVLMLAPAFAQEPATSASTPTLATQAPTDTGIAELRGRFTRLPSTAENNDDLRILLAQINAIAAQTDAFITSRTASLADLNARLGELGAVPTLPGAEDPSITRQRVALTKQRNALDSDIRLAKLLAIDAQQRSSDLLTQRRKLFEAKLTERAHSPLGRAFWSDIGDAWDDDRDRLSDLGTEFRNGMAVVRQPQNLPTVLVSIGAALLLALLGNWLAEIGLARLAARLLPPGRLRRSLLVIAIVGTNVLLVGVAAQWLLSALDAQGAWGPLTRKVAQALVASSIFIAFVVGLGRALLSISRPSWRLPPIPNALAKRLAPFPWLIALVGAAVWAPAQINAVVDASDAAVLATHVFTALSLTALISTIVMRLGMSGPSAPAAAETPAADAGAPASDAADAAPMPARAVWVGLLLSTVMVVVVVIWVLVAIGYVAMASFLATQLNWGGIVLAAFYVLFKFADDLFAAIVSSKSGVGMRLQRSFGFAPQTLDQAAVVLSGLSRVALFFYMVIALWAPLGTSPGEVFQRSGQFGSGFKIGEFELVPGAIFSGVAVAMGGLIALRVLMRWLSRSYLPSTALEPGMQSSITTLLGYVGGVLVVAFSLSALGIGVNRIAWVASALSVGIGFGLQAIVQNFISGLILLAERPVKVGDWVVLGTSEGDVRRINVRATEIQLGDRSTLIVPNSEFITKIVRNMTLANAEGRVLIRLPMPLSTDAMKVRSLMLAACNTHATVLPEPAPTVTLEGVEGGALIFQAIAFVPSPRLAGGVRSDLMFEILDALRTADLPLSVPTMVVAPGALAPTVIPAETPPLPVQT</sequence>
<comment type="similarity">
    <text evidence="2">Belongs to the MscS (TC 1.A.23) family.</text>
</comment>
<dbReference type="InterPro" id="IPR010920">
    <property type="entry name" value="LSM_dom_sf"/>
</dbReference>
<dbReference type="PANTHER" id="PTHR30347">
    <property type="entry name" value="POTASSIUM CHANNEL RELATED"/>
    <property type="match status" value="1"/>
</dbReference>
<dbReference type="Pfam" id="PF12607">
    <property type="entry name" value="DUF3772"/>
    <property type="match status" value="1"/>
</dbReference>
<evidence type="ECO:0000259" key="9">
    <source>
        <dbReference type="Pfam" id="PF00924"/>
    </source>
</evidence>
<keyword evidence="4 7" id="KW-0812">Transmembrane</keyword>
<protein>
    <submittedName>
        <fullName evidence="11">DUF3772 domain-containing protein</fullName>
    </submittedName>
</protein>
<evidence type="ECO:0000256" key="7">
    <source>
        <dbReference type="SAM" id="Phobius"/>
    </source>
</evidence>
<dbReference type="Gene3D" id="3.30.70.100">
    <property type="match status" value="1"/>
</dbReference>
<evidence type="ECO:0000256" key="8">
    <source>
        <dbReference type="SAM" id="SignalP"/>
    </source>
</evidence>
<dbReference type="InterPro" id="IPR023408">
    <property type="entry name" value="MscS_beta-dom_sf"/>
</dbReference>
<evidence type="ECO:0000313" key="11">
    <source>
        <dbReference type="EMBL" id="MEJ8820763.1"/>
    </source>
</evidence>
<evidence type="ECO:0000259" key="10">
    <source>
        <dbReference type="Pfam" id="PF12607"/>
    </source>
</evidence>
<evidence type="ECO:0000256" key="6">
    <source>
        <dbReference type="ARBA" id="ARBA00023136"/>
    </source>
</evidence>
<reference evidence="11 12" key="1">
    <citation type="submission" date="2024-03" db="EMBL/GenBank/DDBJ databases">
        <title>Novel species of the genus Variovorax.</title>
        <authorList>
            <person name="Liu Q."/>
            <person name="Xin Y.-H."/>
        </authorList>
    </citation>
    <scope>NUCLEOTIDE SEQUENCE [LARGE SCALE GENOMIC DNA]</scope>
    <source>
        <strain evidence="11 12">KACC 18501</strain>
    </source>
</reference>
<evidence type="ECO:0000256" key="2">
    <source>
        <dbReference type="ARBA" id="ARBA00008017"/>
    </source>
</evidence>
<keyword evidence="5 7" id="KW-1133">Transmembrane helix</keyword>
<dbReference type="InterPro" id="IPR052702">
    <property type="entry name" value="MscS-like_channel"/>
</dbReference>
<feature type="transmembrane region" description="Helical" evidence="7">
    <location>
        <begin position="499"/>
        <end position="524"/>
    </location>
</feature>
<dbReference type="EMBL" id="JBBKZV010000001">
    <property type="protein sequence ID" value="MEJ8820763.1"/>
    <property type="molecule type" value="Genomic_DNA"/>
</dbReference>
<feature type="transmembrane region" description="Helical" evidence="7">
    <location>
        <begin position="359"/>
        <end position="380"/>
    </location>
</feature>
<keyword evidence="8" id="KW-0732">Signal</keyword>
<feature type="chain" id="PRO_5047221211" evidence="8">
    <location>
        <begin position="24"/>
        <end position="824"/>
    </location>
</feature>
<keyword evidence="3" id="KW-1003">Cell membrane</keyword>
<accession>A0ABU8VSL3</accession>
<name>A0ABU8VSL3_9BURK</name>
<feature type="transmembrane region" description="Helical" evidence="7">
    <location>
        <begin position="417"/>
        <end position="443"/>
    </location>
</feature>
<feature type="transmembrane region" description="Helical" evidence="7">
    <location>
        <begin position="208"/>
        <end position="229"/>
    </location>
</feature>
<dbReference type="SUPFAM" id="SSF82689">
    <property type="entry name" value="Mechanosensitive channel protein MscS (YggB), C-terminal domain"/>
    <property type="match status" value="1"/>
</dbReference>
<dbReference type="SUPFAM" id="SSF82861">
    <property type="entry name" value="Mechanosensitive channel protein MscS (YggB), transmembrane region"/>
    <property type="match status" value="1"/>
</dbReference>
<comment type="caution">
    <text evidence="11">The sequence shown here is derived from an EMBL/GenBank/DDBJ whole genome shotgun (WGS) entry which is preliminary data.</text>
</comment>